<organism evidence="4">
    <name type="scientific">Ostreococcus mediterraneus</name>
    <dbReference type="NCBI Taxonomy" id="1486918"/>
    <lineage>
        <taxon>Eukaryota</taxon>
        <taxon>Viridiplantae</taxon>
        <taxon>Chlorophyta</taxon>
        <taxon>Mamiellophyceae</taxon>
        <taxon>Mamiellales</taxon>
        <taxon>Bathycoccaceae</taxon>
        <taxon>Ostreococcus</taxon>
    </lineage>
</organism>
<dbReference type="EMBL" id="HBEW01007945">
    <property type="protein sequence ID" value="CAD8587962.1"/>
    <property type="molecule type" value="Transcribed_RNA"/>
</dbReference>
<sequence length="418" mass="44542">MTRSDGVTAAPAAGRRRAPPASKTSCASRDDSAEPLTVYKSGGGGSKASVNVQEHSNGVIEGRRTPENGGASMMGQSKRAAAPATSNSDSDEEAQMVKRAKKNWSADAVALGYEVGTIKHSAYVLLAENGTRGMTVASIVGTAQRLSMYSWGTCKTPNNSVTAALSQDETFVRIAPSTYCLRSQLRGSGMDLPAPRTSSGSHDSGATGIGHAHHARHVDSGHSGPSGARAKKHAAAAPRAHVRAQSPMHFVMDEPTYSGYHHEHDHDECDTVNIQIEDALDRVGDEVKKTADKLAQESYRRRMDVYGHGFGVSNAGEFGTSFHFPPPEIVRPDHSPNAAVAGSCLLYYPTASARGGDVSASPLVPTEATHRAVTWKDEAKRLNVKTQKTPKASSAMTLPSWVLEQYREEHNAILCDDL</sequence>
<evidence type="ECO:0000313" key="4">
    <source>
        <dbReference type="EMBL" id="CAD8587962.1"/>
    </source>
</evidence>
<dbReference type="InterPro" id="IPR007759">
    <property type="entry name" value="Asxl_HARE-HTH"/>
</dbReference>
<name>A0A7S0PSF1_9CHLO</name>
<dbReference type="InterPro" id="IPR044977">
    <property type="entry name" value="RLT1-3"/>
</dbReference>
<dbReference type="GO" id="GO:0006357">
    <property type="term" value="P:regulation of transcription by RNA polymerase II"/>
    <property type="evidence" value="ECO:0007669"/>
    <property type="project" value="InterPro"/>
</dbReference>
<evidence type="ECO:0000259" key="3">
    <source>
        <dbReference type="PROSITE" id="PS51913"/>
    </source>
</evidence>
<dbReference type="PROSITE" id="PS51913">
    <property type="entry name" value="HTH_HARE"/>
    <property type="match status" value="1"/>
</dbReference>
<dbReference type="AlphaFoldDB" id="A0A7S0PSF1"/>
<dbReference type="Pfam" id="PF05066">
    <property type="entry name" value="HARE-HTH"/>
    <property type="match status" value="1"/>
</dbReference>
<dbReference type="PANTHER" id="PTHR36968:SF5">
    <property type="entry name" value="HOMEOBOX-DDT DOMAIN PROTEIN RLT2"/>
    <property type="match status" value="1"/>
</dbReference>
<feature type="domain" description="HTH HARE-type" evidence="3">
    <location>
        <begin position="116"/>
        <end position="184"/>
    </location>
</feature>
<feature type="region of interest" description="Disordered" evidence="2">
    <location>
        <begin position="1"/>
        <end position="93"/>
    </location>
</feature>
<reference evidence="4" key="1">
    <citation type="submission" date="2021-01" db="EMBL/GenBank/DDBJ databases">
        <authorList>
            <person name="Corre E."/>
            <person name="Pelletier E."/>
            <person name="Niang G."/>
            <person name="Scheremetjew M."/>
            <person name="Finn R."/>
            <person name="Kale V."/>
            <person name="Holt S."/>
            <person name="Cochrane G."/>
            <person name="Meng A."/>
            <person name="Brown T."/>
            <person name="Cohen L."/>
        </authorList>
    </citation>
    <scope>NUCLEOTIDE SEQUENCE</scope>
    <source>
        <strain evidence="4">Clade-D-RCC2572</strain>
    </source>
</reference>
<feature type="region of interest" description="Disordered" evidence="2">
    <location>
        <begin position="190"/>
        <end position="244"/>
    </location>
</feature>
<evidence type="ECO:0000256" key="2">
    <source>
        <dbReference type="SAM" id="MobiDB-lite"/>
    </source>
</evidence>
<gene>
    <name evidence="4" type="ORF">OMED0929_LOCUS6717</name>
</gene>
<evidence type="ECO:0000256" key="1">
    <source>
        <dbReference type="ARBA" id="ARBA00023163"/>
    </source>
</evidence>
<proteinExistence type="predicted"/>
<dbReference type="PANTHER" id="PTHR36968">
    <property type="entry name" value="HOMEOBOX-DDT DOMAIN PROTEIN RLT2"/>
    <property type="match status" value="1"/>
</dbReference>
<protein>
    <recommendedName>
        <fullName evidence="3">HTH HARE-type domain-containing protein</fullName>
    </recommendedName>
</protein>
<keyword evidence="1" id="KW-0804">Transcription</keyword>
<accession>A0A7S0PSF1</accession>